<evidence type="ECO:0000313" key="2">
    <source>
        <dbReference type="Proteomes" id="UP000037035"/>
    </source>
</evidence>
<comment type="caution">
    <text evidence="1">The sequence shown here is derived from an EMBL/GenBank/DDBJ whole genome shotgun (WGS) entry which is preliminary data.</text>
</comment>
<dbReference type="EMBL" id="LAVV01015030">
    <property type="protein sequence ID" value="KNZ44240.1"/>
    <property type="molecule type" value="Genomic_DNA"/>
</dbReference>
<gene>
    <name evidence="1" type="ORF">VP01_9383g1</name>
</gene>
<dbReference type="PANTHER" id="PTHR47501">
    <property type="entry name" value="TRANSPOSASE-RELATED"/>
    <property type="match status" value="1"/>
</dbReference>
<name>A0A0L6U8X4_9BASI</name>
<keyword evidence="2" id="KW-1185">Reference proteome</keyword>
<feature type="non-terminal residue" evidence="1">
    <location>
        <position position="177"/>
    </location>
</feature>
<dbReference type="Proteomes" id="UP000037035">
    <property type="component" value="Unassembled WGS sequence"/>
</dbReference>
<accession>A0A0L6U8X4</accession>
<organism evidence="1 2">
    <name type="scientific">Puccinia sorghi</name>
    <dbReference type="NCBI Taxonomy" id="27349"/>
    <lineage>
        <taxon>Eukaryota</taxon>
        <taxon>Fungi</taxon>
        <taxon>Dikarya</taxon>
        <taxon>Basidiomycota</taxon>
        <taxon>Pucciniomycotina</taxon>
        <taxon>Pucciniomycetes</taxon>
        <taxon>Pucciniales</taxon>
        <taxon>Pucciniaceae</taxon>
        <taxon>Puccinia</taxon>
    </lineage>
</organism>
<evidence type="ECO:0000313" key="1">
    <source>
        <dbReference type="EMBL" id="KNZ44240.1"/>
    </source>
</evidence>
<proteinExistence type="predicted"/>
<reference evidence="1 2" key="1">
    <citation type="submission" date="2015-08" db="EMBL/GenBank/DDBJ databases">
        <title>Next Generation Sequencing and Analysis of the Genome of Puccinia sorghi L Schw, the Causal Agent of Maize Common Rust.</title>
        <authorList>
            <person name="Rochi L."/>
            <person name="Burguener G."/>
            <person name="Darino M."/>
            <person name="Turjanski A."/>
            <person name="Kreff E."/>
            <person name="Dieguez M.J."/>
            <person name="Sacco F."/>
        </authorList>
    </citation>
    <scope>NUCLEOTIDE SEQUENCE [LARGE SCALE GENOMIC DNA]</scope>
    <source>
        <strain evidence="1 2">RO10H11247</strain>
    </source>
</reference>
<dbReference type="AlphaFoldDB" id="A0A0L6U8X4"/>
<dbReference type="VEuPathDB" id="FungiDB:VP01_9383g1"/>
<protein>
    <submittedName>
        <fullName evidence="1">Uncharacterized protein</fullName>
    </submittedName>
</protein>
<dbReference type="PANTHER" id="PTHR47501:SF5">
    <property type="entry name" value="HAT C-TERMINAL DIMERISATION DOMAIN-CONTAINING PROTEIN"/>
    <property type="match status" value="1"/>
</dbReference>
<sequence length="177" mass="20657">SDKENAKFKHKCQRRDPGFDDVKNFYSEPYLRKGDVTTNNLQVFVVQERTPCIWKQSVKSLDSLRWLPSNWKSIRWLSTKKVKTRPRQKMDQSLVTSTEQKSLITKLSITSYLCGFYVKQSHGPLFKRKWAATFGRVIYLDLQEAMLHCLKATNSKFTLIHDVWTTKGNRFGFIGAS</sequence>
<feature type="non-terminal residue" evidence="1">
    <location>
        <position position="1"/>
    </location>
</feature>